<proteinExistence type="predicted"/>
<evidence type="ECO:0000256" key="1">
    <source>
        <dbReference type="SAM" id="Phobius"/>
    </source>
</evidence>
<keyword evidence="3" id="KW-1185">Reference proteome</keyword>
<keyword evidence="1" id="KW-0812">Transmembrane</keyword>
<organism evidence="2 3">
    <name type="scientific">Mucilaginibacter ginsenosidivorax</name>
    <dbReference type="NCBI Taxonomy" id="862126"/>
    <lineage>
        <taxon>Bacteria</taxon>
        <taxon>Pseudomonadati</taxon>
        <taxon>Bacteroidota</taxon>
        <taxon>Sphingobacteriia</taxon>
        <taxon>Sphingobacteriales</taxon>
        <taxon>Sphingobacteriaceae</taxon>
        <taxon>Mucilaginibacter</taxon>
    </lineage>
</organism>
<name>A0A5B8W410_9SPHI</name>
<protein>
    <submittedName>
        <fullName evidence="2">Uncharacterized protein</fullName>
    </submittedName>
</protein>
<gene>
    <name evidence="2" type="ORF">FSB76_22405</name>
</gene>
<evidence type="ECO:0000313" key="2">
    <source>
        <dbReference type="EMBL" id="QEC78564.1"/>
    </source>
</evidence>
<accession>A0A5B8W410</accession>
<reference evidence="2 3" key="1">
    <citation type="journal article" date="2013" name="J. Microbiol.">
        <title>Mucilaginibacter ginsenosidivorax sp. nov., with ginsenoside converting activity isolated from sediment.</title>
        <authorList>
            <person name="Kim J.K."/>
            <person name="Choi T.E."/>
            <person name="Liu Q.M."/>
            <person name="Park H.Y."/>
            <person name="Yi T.H."/>
            <person name="Yoon M.H."/>
            <person name="Kim S.C."/>
            <person name="Im W.T."/>
        </authorList>
    </citation>
    <scope>NUCLEOTIDE SEQUENCE [LARGE SCALE GENOMIC DNA]</scope>
    <source>
        <strain evidence="2 3">KHI28</strain>
    </source>
</reference>
<dbReference type="KEGG" id="mgk:FSB76_22405"/>
<dbReference type="AlphaFoldDB" id="A0A5B8W410"/>
<keyword evidence="1" id="KW-0472">Membrane</keyword>
<dbReference type="RefSeq" id="WP_147057325.1">
    <property type="nucleotide sequence ID" value="NZ_CP042437.1"/>
</dbReference>
<sequence length="115" mass="12525">MMYLNPKKMIKYCLASIVFLRTVRKIATLPVNLAHTSRNDALGTDVPYPGLSHTLPAVGDIMKQVLQPAPDFAKTFRAFVLIAAVISLIGLLGLKIVDLNQRIIEPGILSIIGAE</sequence>
<dbReference type="EMBL" id="CP042437">
    <property type="protein sequence ID" value="QEC78564.1"/>
    <property type="molecule type" value="Genomic_DNA"/>
</dbReference>
<keyword evidence="1" id="KW-1133">Transmembrane helix</keyword>
<evidence type="ECO:0000313" key="3">
    <source>
        <dbReference type="Proteomes" id="UP000321362"/>
    </source>
</evidence>
<dbReference type="Proteomes" id="UP000321362">
    <property type="component" value="Chromosome"/>
</dbReference>
<feature type="transmembrane region" description="Helical" evidence="1">
    <location>
        <begin position="76"/>
        <end position="94"/>
    </location>
</feature>